<evidence type="ECO:0008006" key="3">
    <source>
        <dbReference type="Google" id="ProtNLM"/>
    </source>
</evidence>
<evidence type="ECO:0000313" key="1">
    <source>
        <dbReference type="EMBL" id="KPJ64156.1"/>
    </source>
</evidence>
<accession>A0A0S7XQN5</accession>
<organism evidence="1 2">
    <name type="scientific">candidate division WOR-1 bacterium DG_54_3</name>
    <dbReference type="NCBI Taxonomy" id="1703775"/>
    <lineage>
        <taxon>Bacteria</taxon>
        <taxon>Bacillati</taxon>
        <taxon>Saganbacteria</taxon>
    </lineage>
</organism>
<evidence type="ECO:0000313" key="2">
    <source>
        <dbReference type="Proteomes" id="UP000051861"/>
    </source>
</evidence>
<dbReference type="InterPro" id="IPR023811">
    <property type="entry name" value="CHP04076"/>
</dbReference>
<name>A0A0S7XQN5_UNCSA</name>
<proteinExistence type="predicted"/>
<dbReference type="AlphaFoldDB" id="A0A0S7XQN5"/>
<gene>
    <name evidence="1" type="ORF">AMJ44_13280</name>
</gene>
<dbReference type="EMBL" id="LIZX01000196">
    <property type="protein sequence ID" value="KPJ64156.1"/>
    <property type="molecule type" value="Genomic_DNA"/>
</dbReference>
<dbReference type="Proteomes" id="UP000051861">
    <property type="component" value="Unassembled WGS sequence"/>
</dbReference>
<dbReference type="NCBIfam" id="TIGR04076">
    <property type="entry name" value="TIGR04076 family protein"/>
    <property type="match status" value="1"/>
</dbReference>
<protein>
    <recommendedName>
        <fullName evidence="3">TIGR04076 family protein</fullName>
    </recommendedName>
</protein>
<sequence length="90" mass="10512">MAKIKVSVERIDGYCNLPVQVGDYFYVEDSKLYVPEGKFVCIWALQSMMPIFPILEVRDRLEKGHWVTRVKNFSCPDPEGLVKYRLEVVE</sequence>
<comment type="caution">
    <text evidence="1">The sequence shown here is derived from an EMBL/GenBank/DDBJ whole genome shotgun (WGS) entry which is preliminary data.</text>
</comment>
<reference evidence="1 2" key="1">
    <citation type="journal article" date="2015" name="Microbiome">
        <title>Genomic resolution of linkages in carbon, nitrogen, and sulfur cycling among widespread estuary sediment bacteria.</title>
        <authorList>
            <person name="Baker B.J."/>
            <person name="Lazar C.S."/>
            <person name="Teske A.P."/>
            <person name="Dick G.J."/>
        </authorList>
    </citation>
    <scope>NUCLEOTIDE SEQUENCE [LARGE SCALE GENOMIC DNA]</scope>
    <source>
        <strain evidence="1">DG_54_3</strain>
    </source>
</reference>